<reference evidence="6" key="1">
    <citation type="submission" date="2020-05" db="EMBL/GenBank/DDBJ databases">
        <authorList>
            <person name="Chiriac C."/>
            <person name="Salcher M."/>
            <person name="Ghai R."/>
            <person name="Kavagutti S V."/>
        </authorList>
    </citation>
    <scope>NUCLEOTIDE SEQUENCE</scope>
</reference>
<gene>
    <name evidence="6" type="ORF">UFOPK1683_01031</name>
</gene>
<evidence type="ECO:0000256" key="1">
    <source>
        <dbReference type="ARBA" id="ARBA00022714"/>
    </source>
</evidence>
<accession>A0A6J6EXI7</accession>
<keyword evidence="1" id="KW-0001">2Fe-2S</keyword>
<dbReference type="CDD" id="cd03528">
    <property type="entry name" value="Rieske_RO_ferredoxin"/>
    <property type="match status" value="1"/>
</dbReference>
<dbReference type="EMBL" id="CAEZTL010000137">
    <property type="protein sequence ID" value="CAB4577398.1"/>
    <property type="molecule type" value="Genomic_DNA"/>
</dbReference>
<dbReference type="PANTHER" id="PTHR21496">
    <property type="entry name" value="FERREDOXIN-RELATED"/>
    <property type="match status" value="1"/>
</dbReference>
<keyword evidence="4" id="KW-0411">Iron-sulfur</keyword>
<proteinExistence type="predicted"/>
<dbReference type="Gene3D" id="2.102.10.10">
    <property type="entry name" value="Rieske [2Fe-2S] iron-sulphur domain"/>
    <property type="match status" value="1"/>
</dbReference>
<evidence type="ECO:0000259" key="5">
    <source>
        <dbReference type="PROSITE" id="PS51296"/>
    </source>
</evidence>
<dbReference type="InterPro" id="IPR017941">
    <property type="entry name" value="Rieske_2Fe-2S"/>
</dbReference>
<dbReference type="GO" id="GO:0051537">
    <property type="term" value="F:2 iron, 2 sulfur cluster binding"/>
    <property type="evidence" value="ECO:0007669"/>
    <property type="project" value="UniProtKB-KW"/>
</dbReference>
<evidence type="ECO:0000256" key="2">
    <source>
        <dbReference type="ARBA" id="ARBA00022723"/>
    </source>
</evidence>
<dbReference type="PROSITE" id="PS51296">
    <property type="entry name" value="RIESKE"/>
    <property type="match status" value="1"/>
</dbReference>
<dbReference type="SUPFAM" id="SSF50022">
    <property type="entry name" value="ISP domain"/>
    <property type="match status" value="1"/>
</dbReference>
<sequence length="98" mass="10426">MSDLSFASLTPGKPVRIEKDGESICVARIGDEVFAIGDTCSHSDASLAEGDITDFKIECWLHGAEFDLRTGQALTPPATAPVHKYSVSVDGDSVTIEK</sequence>
<evidence type="ECO:0000313" key="6">
    <source>
        <dbReference type="EMBL" id="CAB4577398.1"/>
    </source>
</evidence>
<dbReference type="GO" id="GO:0046872">
    <property type="term" value="F:metal ion binding"/>
    <property type="evidence" value="ECO:0007669"/>
    <property type="project" value="UniProtKB-KW"/>
</dbReference>
<dbReference type="Pfam" id="PF00355">
    <property type="entry name" value="Rieske"/>
    <property type="match status" value="1"/>
</dbReference>
<keyword evidence="2" id="KW-0479">Metal-binding</keyword>
<protein>
    <submittedName>
        <fullName evidence="6">Unannotated protein</fullName>
    </submittedName>
</protein>
<name>A0A6J6EXI7_9ZZZZ</name>
<organism evidence="6">
    <name type="scientific">freshwater metagenome</name>
    <dbReference type="NCBI Taxonomy" id="449393"/>
    <lineage>
        <taxon>unclassified sequences</taxon>
        <taxon>metagenomes</taxon>
        <taxon>ecological metagenomes</taxon>
    </lineage>
</organism>
<feature type="domain" description="Rieske" evidence="5">
    <location>
        <begin position="1"/>
        <end position="96"/>
    </location>
</feature>
<dbReference type="InterPro" id="IPR036922">
    <property type="entry name" value="Rieske_2Fe-2S_sf"/>
</dbReference>
<dbReference type="AlphaFoldDB" id="A0A6J6EXI7"/>
<evidence type="ECO:0000256" key="4">
    <source>
        <dbReference type="ARBA" id="ARBA00023014"/>
    </source>
</evidence>
<evidence type="ECO:0000256" key="3">
    <source>
        <dbReference type="ARBA" id="ARBA00023004"/>
    </source>
</evidence>
<dbReference type="PANTHER" id="PTHR21496:SF23">
    <property type="entry name" value="3-PHENYLPROPIONATE_CINNAMIC ACID DIOXYGENASE FERREDOXIN SUBUNIT"/>
    <property type="match status" value="1"/>
</dbReference>
<keyword evidence="3" id="KW-0408">Iron</keyword>